<dbReference type="InterPro" id="IPR015422">
    <property type="entry name" value="PyrdxlP-dep_Trfase_small"/>
</dbReference>
<evidence type="ECO:0000313" key="3">
    <source>
        <dbReference type="Proteomes" id="UP000659172"/>
    </source>
</evidence>
<dbReference type="Gene3D" id="3.90.1150.10">
    <property type="entry name" value="Aspartate Aminotransferase, domain 1"/>
    <property type="match status" value="1"/>
</dbReference>
<keyword evidence="3" id="KW-1185">Reference proteome</keyword>
<dbReference type="SUPFAM" id="SSF53383">
    <property type="entry name" value="PLP-dependent transferases"/>
    <property type="match status" value="1"/>
</dbReference>
<dbReference type="RefSeq" id="WP_176952580.1">
    <property type="nucleotide sequence ID" value="NZ_JABXYK010000034.1"/>
</dbReference>
<comment type="similarity">
    <text evidence="1">Belongs to the class-III pyridoxal-phosphate-dependent aminotransferase family.</text>
</comment>
<dbReference type="InterPro" id="IPR015424">
    <property type="entry name" value="PyrdxlP-dep_Trfase"/>
</dbReference>
<proteinExistence type="inferred from homology"/>
<gene>
    <name evidence="2" type="ORF">HV823_26030</name>
</gene>
<dbReference type="PANTHER" id="PTHR45688:SF13">
    <property type="entry name" value="ALANINE--GLYOXYLATE AMINOTRANSFERASE 2-LIKE"/>
    <property type="match status" value="1"/>
</dbReference>
<name>A0ABX2QLP2_9HYPH</name>
<evidence type="ECO:0000313" key="2">
    <source>
        <dbReference type="EMBL" id="NVP58690.1"/>
    </source>
</evidence>
<protein>
    <submittedName>
        <fullName evidence="2">Uncharacterized protein</fullName>
    </submittedName>
</protein>
<evidence type="ECO:0000256" key="1">
    <source>
        <dbReference type="ARBA" id="ARBA00008954"/>
    </source>
</evidence>
<organism evidence="2 3">
    <name type="scientific">Mycoplana rhizolycopersici</name>
    <dbReference type="NCBI Taxonomy" id="2746702"/>
    <lineage>
        <taxon>Bacteria</taxon>
        <taxon>Pseudomonadati</taxon>
        <taxon>Pseudomonadota</taxon>
        <taxon>Alphaproteobacteria</taxon>
        <taxon>Hyphomicrobiales</taxon>
        <taxon>Rhizobiaceae</taxon>
        <taxon>Mycoplana</taxon>
    </lineage>
</organism>
<dbReference type="Proteomes" id="UP000659172">
    <property type="component" value="Unassembled WGS sequence"/>
</dbReference>
<dbReference type="PANTHER" id="PTHR45688">
    <property type="match status" value="1"/>
</dbReference>
<feature type="non-terminal residue" evidence="2">
    <location>
        <position position="1"/>
    </location>
</feature>
<comment type="caution">
    <text evidence="2">The sequence shown here is derived from an EMBL/GenBank/DDBJ whole genome shotgun (WGS) entry which is preliminary data.</text>
</comment>
<accession>A0ABX2QLP2</accession>
<dbReference type="EMBL" id="JABXYK010000034">
    <property type="protein sequence ID" value="NVP58690.1"/>
    <property type="molecule type" value="Genomic_DNA"/>
</dbReference>
<sequence>IVGAVHGMCLYLGLEFVRNRETLEPSTQETAAICSRLLDLGADMPPTGDYLDVLKIKPPLCLSRQNADFFADMLARVLEEGWQAQTPPNCRSAVSRC</sequence>
<reference evidence="2 3" key="1">
    <citation type="submission" date="2020-06" db="EMBL/GenBank/DDBJ databases">
        <title>Rhizobium sp.nov. isolated from the tomato plant.</title>
        <authorList>
            <person name="Thin K.K."/>
            <person name="Zhang X."/>
            <person name="He S."/>
        </authorList>
    </citation>
    <scope>NUCLEOTIDE SEQUENCE [LARGE SCALE GENOMIC DNA]</scope>
    <source>
        <strain evidence="2 3">DBTS2</strain>
    </source>
</reference>